<dbReference type="Gene3D" id="1.20.1530.20">
    <property type="match status" value="1"/>
</dbReference>
<evidence type="ECO:0000256" key="1">
    <source>
        <dbReference type="ARBA" id="ARBA00004141"/>
    </source>
</evidence>
<dbReference type="InterPro" id="IPR006153">
    <property type="entry name" value="Cation/H_exchanger_TM"/>
</dbReference>
<keyword evidence="7" id="KW-0406">Ion transport</keyword>
<dbReference type="EMBL" id="LHQS01000002">
    <property type="protein sequence ID" value="RXE55938.1"/>
    <property type="molecule type" value="Genomic_DNA"/>
</dbReference>
<dbReference type="AlphaFoldDB" id="A0A498GZZ3"/>
<dbReference type="Proteomes" id="UP000290932">
    <property type="component" value="Unassembled WGS sequence"/>
</dbReference>
<dbReference type="OrthoDB" id="12029at2157"/>
<feature type="transmembrane region" description="Helical" evidence="10">
    <location>
        <begin position="355"/>
        <end position="378"/>
    </location>
</feature>
<evidence type="ECO:0000256" key="9">
    <source>
        <dbReference type="ARBA" id="ARBA00023201"/>
    </source>
</evidence>
<dbReference type="GO" id="GO:0006814">
    <property type="term" value="P:sodium ion transport"/>
    <property type="evidence" value="ECO:0007669"/>
    <property type="project" value="UniProtKB-KW"/>
</dbReference>
<feature type="transmembrane region" description="Helical" evidence="10">
    <location>
        <begin position="82"/>
        <end position="108"/>
    </location>
</feature>
<keyword evidence="9" id="KW-0739">Sodium transport</keyword>
<sequence>MDPIVAIIVILVVAKVFGEGLERLGYPPMIGEIAAGILLGPAVLGLVELDATLEVFATIGIIALLFISGVEMNPKAFAAARNAATLTAVAGVAVPFVLGLVGGALLGFSFAEQFFLAVILSITSIGVSVRTLIDLRRLDSLVGNTIVGAAIVDDIIGIVLLGVLSSVALSGHLDLLPLAGALVLAVLFIAFAFTVGRRLAIWLFRASRSMLTHEMPYVAAIAIALATAAAAHALGLHYAIGAFIAGIILGRQVRNDRSIFDGIIDFGFGFFVTFFFASIGLLFHPDPAVFGTLLVPALILLAIAGKTLGGYLGSRYFFESPLAALTVGFGLSARGEIALVVAQVSLAAGIIGAGLYSAVTVMVIATVFAAPLLMRWGFALEDRREKRITGGRPSGETR</sequence>
<evidence type="ECO:0000313" key="12">
    <source>
        <dbReference type="EMBL" id="RXE55938.1"/>
    </source>
</evidence>
<feature type="transmembrane region" description="Helical" evidence="10">
    <location>
        <begin position="51"/>
        <end position="70"/>
    </location>
</feature>
<gene>
    <name evidence="12" type="ORF">ABH15_06950</name>
</gene>
<dbReference type="GO" id="GO:0016020">
    <property type="term" value="C:membrane"/>
    <property type="evidence" value="ECO:0007669"/>
    <property type="project" value="UniProtKB-SubCell"/>
</dbReference>
<keyword evidence="6" id="KW-0915">Sodium</keyword>
<dbReference type="GO" id="GO:0015297">
    <property type="term" value="F:antiporter activity"/>
    <property type="evidence" value="ECO:0007669"/>
    <property type="project" value="UniProtKB-KW"/>
</dbReference>
<protein>
    <recommendedName>
        <fullName evidence="11">Cation/H+ exchanger transmembrane domain-containing protein</fullName>
    </recommendedName>
</protein>
<dbReference type="InterPro" id="IPR038770">
    <property type="entry name" value="Na+/solute_symporter_sf"/>
</dbReference>
<name>A0A498GZZ3_9EURY</name>
<keyword evidence="8 10" id="KW-0472">Membrane</keyword>
<dbReference type="GO" id="GO:1902600">
    <property type="term" value="P:proton transmembrane transport"/>
    <property type="evidence" value="ECO:0007669"/>
    <property type="project" value="InterPro"/>
</dbReference>
<evidence type="ECO:0000256" key="2">
    <source>
        <dbReference type="ARBA" id="ARBA00022448"/>
    </source>
</evidence>
<dbReference type="RefSeq" id="WP_128693652.1">
    <property type="nucleotide sequence ID" value="NZ_LHQS01000002.1"/>
</dbReference>
<feature type="transmembrane region" description="Helical" evidence="10">
    <location>
        <begin position="145"/>
        <end position="169"/>
    </location>
</feature>
<feature type="transmembrane region" description="Helical" evidence="10">
    <location>
        <begin position="217"/>
        <end position="250"/>
    </location>
</feature>
<evidence type="ECO:0000256" key="8">
    <source>
        <dbReference type="ARBA" id="ARBA00023136"/>
    </source>
</evidence>
<dbReference type="PANTHER" id="PTHR43562">
    <property type="entry name" value="NAPA-TYPE SODIUM/HYDROGEN ANTIPORTER"/>
    <property type="match status" value="1"/>
</dbReference>
<keyword evidence="4 10" id="KW-0812">Transmembrane</keyword>
<accession>A0A498GZZ3</accession>
<organism evidence="12 13">
    <name type="scientific">Methanoculleus taiwanensis</name>
    <dbReference type="NCBI Taxonomy" id="1550565"/>
    <lineage>
        <taxon>Archaea</taxon>
        <taxon>Methanobacteriati</taxon>
        <taxon>Methanobacteriota</taxon>
        <taxon>Stenosarchaea group</taxon>
        <taxon>Methanomicrobia</taxon>
        <taxon>Methanomicrobiales</taxon>
        <taxon>Methanomicrobiaceae</taxon>
        <taxon>Methanoculleus</taxon>
    </lineage>
</organism>
<feature type="transmembrane region" description="Helical" evidence="10">
    <location>
        <begin position="114"/>
        <end position="133"/>
    </location>
</feature>
<evidence type="ECO:0000256" key="7">
    <source>
        <dbReference type="ARBA" id="ARBA00023065"/>
    </source>
</evidence>
<evidence type="ECO:0000313" key="13">
    <source>
        <dbReference type="Proteomes" id="UP000290932"/>
    </source>
</evidence>
<proteinExistence type="predicted"/>
<evidence type="ECO:0000256" key="4">
    <source>
        <dbReference type="ARBA" id="ARBA00022692"/>
    </source>
</evidence>
<feature type="transmembrane region" description="Helical" evidence="10">
    <location>
        <begin position="175"/>
        <end position="196"/>
    </location>
</feature>
<evidence type="ECO:0000256" key="10">
    <source>
        <dbReference type="SAM" id="Phobius"/>
    </source>
</evidence>
<keyword evidence="13" id="KW-1185">Reference proteome</keyword>
<reference evidence="12 13" key="1">
    <citation type="journal article" date="2015" name="Int. J. Syst. Evol. Microbiol.">
        <title>Methanoculleus taiwanensis sp. nov., a methanogen isolated from deep marine sediment at the deformation front area near Taiwan.</title>
        <authorList>
            <person name="Weng C.Y."/>
            <person name="Chen S.C."/>
            <person name="Lai M.C."/>
            <person name="Wu S.Y."/>
            <person name="Lin S."/>
            <person name="Yang T.F."/>
            <person name="Chen P.C."/>
        </authorList>
    </citation>
    <scope>NUCLEOTIDE SEQUENCE [LARGE SCALE GENOMIC DNA]</scope>
    <source>
        <strain evidence="12 13">CYW4</strain>
    </source>
</reference>
<keyword evidence="3" id="KW-0050">Antiport</keyword>
<feature type="transmembrane region" description="Helical" evidence="10">
    <location>
        <begin position="290"/>
        <end position="312"/>
    </location>
</feature>
<keyword evidence="2" id="KW-0813">Transport</keyword>
<evidence type="ECO:0000256" key="6">
    <source>
        <dbReference type="ARBA" id="ARBA00023053"/>
    </source>
</evidence>
<evidence type="ECO:0000259" key="11">
    <source>
        <dbReference type="Pfam" id="PF00999"/>
    </source>
</evidence>
<feature type="domain" description="Cation/H+ exchanger transmembrane" evidence="11">
    <location>
        <begin position="9"/>
        <end position="374"/>
    </location>
</feature>
<dbReference type="Pfam" id="PF00999">
    <property type="entry name" value="Na_H_Exchanger"/>
    <property type="match status" value="1"/>
</dbReference>
<evidence type="ECO:0000256" key="5">
    <source>
        <dbReference type="ARBA" id="ARBA00022989"/>
    </source>
</evidence>
<keyword evidence="5 10" id="KW-1133">Transmembrane helix</keyword>
<feature type="transmembrane region" description="Helical" evidence="10">
    <location>
        <begin position="262"/>
        <end position="283"/>
    </location>
</feature>
<dbReference type="PANTHER" id="PTHR43562:SF3">
    <property type="entry name" value="SODIUM ION_PROTON EXCHANGER (EUROFUNG)"/>
    <property type="match status" value="1"/>
</dbReference>
<evidence type="ECO:0000256" key="3">
    <source>
        <dbReference type="ARBA" id="ARBA00022449"/>
    </source>
</evidence>
<comment type="caution">
    <text evidence="12">The sequence shown here is derived from an EMBL/GenBank/DDBJ whole genome shotgun (WGS) entry which is preliminary data.</text>
</comment>
<comment type="subcellular location">
    <subcellularLocation>
        <location evidence="1">Membrane</location>
        <topology evidence="1">Multi-pass membrane protein</topology>
    </subcellularLocation>
</comment>